<protein>
    <submittedName>
        <fullName evidence="1">Uncharacterized protein</fullName>
    </submittedName>
</protein>
<accession>A0AAD8ZH99</accession>
<dbReference type="EMBL" id="JAROKS010000012">
    <property type="protein sequence ID" value="KAK1799379.1"/>
    <property type="molecule type" value="Genomic_DNA"/>
</dbReference>
<reference evidence="1" key="1">
    <citation type="submission" date="2023-03" db="EMBL/GenBank/DDBJ databases">
        <title>Electrophorus voltai genome.</title>
        <authorList>
            <person name="Bian C."/>
        </authorList>
    </citation>
    <scope>NUCLEOTIDE SEQUENCE</scope>
    <source>
        <strain evidence="1">CB-2022</strain>
        <tissue evidence="1">Muscle</tissue>
    </source>
</reference>
<dbReference type="AlphaFoldDB" id="A0AAD8ZH99"/>
<proteinExistence type="predicted"/>
<dbReference type="Proteomes" id="UP001239994">
    <property type="component" value="Unassembled WGS sequence"/>
</dbReference>
<gene>
    <name evidence="1" type="ORF">P4O66_006712</name>
</gene>
<sequence length="78" mass="8508">MPVRVHPTRVPTVHFSHLILDIPTATKEEPVDLGASCPTDEELLSETAEDVACMLCSDPTINPPQPPLTLKTFSAQEQ</sequence>
<comment type="caution">
    <text evidence="1">The sequence shown here is derived from an EMBL/GenBank/DDBJ whole genome shotgun (WGS) entry which is preliminary data.</text>
</comment>
<organism evidence="1 2">
    <name type="scientific">Electrophorus voltai</name>
    <dbReference type="NCBI Taxonomy" id="2609070"/>
    <lineage>
        <taxon>Eukaryota</taxon>
        <taxon>Metazoa</taxon>
        <taxon>Chordata</taxon>
        <taxon>Craniata</taxon>
        <taxon>Vertebrata</taxon>
        <taxon>Euteleostomi</taxon>
        <taxon>Actinopterygii</taxon>
        <taxon>Neopterygii</taxon>
        <taxon>Teleostei</taxon>
        <taxon>Ostariophysi</taxon>
        <taxon>Gymnotiformes</taxon>
        <taxon>Gymnotoidei</taxon>
        <taxon>Gymnotidae</taxon>
        <taxon>Electrophorus</taxon>
    </lineage>
</organism>
<keyword evidence="2" id="KW-1185">Reference proteome</keyword>
<evidence type="ECO:0000313" key="1">
    <source>
        <dbReference type="EMBL" id="KAK1799379.1"/>
    </source>
</evidence>
<evidence type="ECO:0000313" key="2">
    <source>
        <dbReference type="Proteomes" id="UP001239994"/>
    </source>
</evidence>
<name>A0AAD8ZH99_9TELE</name>